<feature type="transmembrane region" description="Helical" evidence="6">
    <location>
        <begin position="559"/>
        <end position="579"/>
    </location>
</feature>
<name>A0A0D2B5R0_9PEZI</name>
<dbReference type="RefSeq" id="XP_016216413.1">
    <property type="nucleotide sequence ID" value="XM_016356107.1"/>
</dbReference>
<feature type="transmembrane region" description="Helical" evidence="6">
    <location>
        <begin position="284"/>
        <end position="302"/>
    </location>
</feature>
<feature type="region of interest" description="Disordered" evidence="5">
    <location>
        <begin position="1"/>
        <end position="67"/>
    </location>
</feature>
<gene>
    <name evidence="7" type="ORF">PV09_02974</name>
</gene>
<dbReference type="Pfam" id="PF13520">
    <property type="entry name" value="AA_permease_2"/>
    <property type="match status" value="1"/>
</dbReference>
<dbReference type="GO" id="GO:0016020">
    <property type="term" value="C:membrane"/>
    <property type="evidence" value="ECO:0007669"/>
    <property type="project" value="UniProtKB-SubCell"/>
</dbReference>
<dbReference type="EMBL" id="KN847535">
    <property type="protein sequence ID" value="KIW06544.1"/>
    <property type="molecule type" value="Genomic_DNA"/>
</dbReference>
<keyword evidence="2 6" id="KW-0812">Transmembrane</keyword>
<dbReference type="InterPro" id="IPR050598">
    <property type="entry name" value="AminoAcid_Transporter"/>
</dbReference>
<evidence type="ECO:0000256" key="5">
    <source>
        <dbReference type="SAM" id="MobiDB-lite"/>
    </source>
</evidence>
<feature type="transmembrane region" description="Helical" evidence="6">
    <location>
        <begin position="448"/>
        <end position="466"/>
    </location>
</feature>
<dbReference type="STRING" id="253628.A0A0D2B5R0"/>
<dbReference type="AlphaFoldDB" id="A0A0D2B5R0"/>
<dbReference type="Gene3D" id="1.20.1740.10">
    <property type="entry name" value="Amino acid/polyamine transporter I"/>
    <property type="match status" value="1"/>
</dbReference>
<evidence type="ECO:0000256" key="6">
    <source>
        <dbReference type="SAM" id="Phobius"/>
    </source>
</evidence>
<feature type="transmembrane region" description="Helical" evidence="6">
    <location>
        <begin position="487"/>
        <end position="507"/>
    </location>
</feature>
<feature type="region of interest" description="Disordered" evidence="5">
    <location>
        <begin position="85"/>
        <end position="111"/>
    </location>
</feature>
<evidence type="ECO:0000313" key="8">
    <source>
        <dbReference type="Proteomes" id="UP000053259"/>
    </source>
</evidence>
<dbReference type="GO" id="GO:0015179">
    <property type="term" value="F:L-amino acid transmembrane transporter activity"/>
    <property type="evidence" value="ECO:0007669"/>
    <property type="project" value="TreeGrafter"/>
</dbReference>
<accession>A0A0D2B5R0</accession>
<sequence>MAWEPSSRMARSSLSPDSIRQFQRAPGYKSRSRSPAGTRASNQKTKRESFGPEIYVQQDDNSPAEQHELDDIVTRTTYLPGMEHAPNISKFVEPNDSDPKSNSNWLPKPKKYVDQLDLRDNSPARTETYESDELQYSNGGRHYPESVWSESHTNVPRRNLTAFDVAALIFNKMVGTGIFTTPGAVLSLTGSKQLSIGLWAVGGVYTFICLFIYLEYGSALPFTGGELIYLDEVFYWPQLLATMLASSFFLILWNSSPNSFAFAKHVLLASIPTANSSQDFDPRLIRFIAFSILTTICLLHYFSSKLGLFLNKVLALFKACLLLSIFIAGMVATRKPNSGTIDWSVKHGPKGKTNGADSIAAFVLILYSYTGWENANYVAGEIKAPNKMLKQGAFLAVGAVTFLYIMVSAAYYAACKYTAITSLETDLGMAVIFAPVAFGQGLGLKISISLSAIGNLIAVIYTSSKVKQAIARQGIIPFSSFFAEGPNVPQGGLILQWICSTIFIIFTPTSGDGYSFIIGLQTYSHVLLSMAVAVGIWRLRRRMQLSIPGWTLDFLSRKIFLIGIPIIFVVINFLILVFGAKPHKAGTIPRYWWPVISFLVYFGAILYWFGFWILQRPIRHKENGGQPITIGQYIGFEIIVHNETDENPPPEMREALLQSRLDGTRRRTQYKFDKWFAFMGKIYVKARNNIGDWFF</sequence>
<dbReference type="PANTHER" id="PTHR11785">
    <property type="entry name" value="AMINO ACID TRANSPORTER"/>
    <property type="match status" value="1"/>
</dbReference>
<dbReference type="InterPro" id="IPR002293">
    <property type="entry name" value="AA/rel_permease1"/>
</dbReference>
<reference evidence="7 8" key="1">
    <citation type="submission" date="2015-01" db="EMBL/GenBank/DDBJ databases">
        <title>The Genome Sequence of Ochroconis gallopava CBS43764.</title>
        <authorList>
            <consortium name="The Broad Institute Genomics Platform"/>
            <person name="Cuomo C."/>
            <person name="de Hoog S."/>
            <person name="Gorbushina A."/>
            <person name="Stielow B."/>
            <person name="Teixiera M."/>
            <person name="Abouelleil A."/>
            <person name="Chapman S.B."/>
            <person name="Priest M."/>
            <person name="Young S.K."/>
            <person name="Wortman J."/>
            <person name="Nusbaum C."/>
            <person name="Birren B."/>
        </authorList>
    </citation>
    <scope>NUCLEOTIDE SEQUENCE [LARGE SCALE GENOMIC DNA]</scope>
    <source>
        <strain evidence="7 8">CBS 43764</strain>
    </source>
</reference>
<evidence type="ECO:0008006" key="9">
    <source>
        <dbReference type="Google" id="ProtNLM"/>
    </source>
</evidence>
<keyword evidence="4 6" id="KW-0472">Membrane</keyword>
<evidence type="ECO:0000256" key="3">
    <source>
        <dbReference type="ARBA" id="ARBA00022989"/>
    </source>
</evidence>
<dbReference type="OrthoDB" id="5982228at2759"/>
<organism evidence="7 8">
    <name type="scientific">Verruconis gallopava</name>
    <dbReference type="NCBI Taxonomy" id="253628"/>
    <lineage>
        <taxon>Eukaryota</taxon>
        <taxon>Fungi</taxon>
        <taxon>Dikarya</taxon>
        <taxon>Ascomycota</taxon>
        <taxon>Pezizomycotina</taxon>
        <taxon>Dothideomycetes</taxon>
        <taxon>Pleosporomycetidae</taxon>
        <taxon>Venturiales</taxon>
        <taxon>Sympoventuriaceae</taxon>
        <taxon>Verruconis</taxon>
    </lineage>
</organism>
<feature type="compositionally biased region" description="Polar residues" evidence="5">
    <location>
        <begin position="33"/>
        <end position="43"/>
    </location>
</feature>
<feature type="transmembrane region" description="Helical" evidence="6">
    <location>
        <begin position="591"/>
        <end position="614"/>
    </location>
</feature>
<dbReference type="VEuPathDB" id="FungiDB:PV09_02974"/>
<feature type="transmembrane region" description="Helical" evidence="6">
    <location>
        <begin position="196"/>
        <end position="214"/>
    </location>
</feature>
<dbReference type="HOGENOM" id="CLU_013661_3_0_1"/>
<comment type="subcellular location">
    <subcellularLocation>
        <location evidence="1">Membrane</location>
        <topology evidence="1">Multi-pass membrane protein</topology>
    </subcellularLocation>
</comment>
<feature type="transmembrane region" description="Helical" evidence="6">
    <location>
        <begin position="314"/>
        <end position="333"/>
    </location>
</feature>
<evidence type="ECO:0000256" key="4">
    <source>
        <dbReference type="ARBA" id="ARBA00023136"/>
    </source>
</evidence>
<evidence type="ECO:0000256" key="2">
    <source>
        <dbReference type="ARBA" id="ARBA00022692"/>
    </source>
</evidence>
<evidence type="ECO:0000256" key="1">
    <source>
        <dbReference type="ARBA" id="ARBA00004141"/>
    </source>
</evidence>
<feature type="transmembrane region" description="Helical" evidence="6">
    <location>
        <begin position="513"/>
        <end position="539"/>
    </location>
</feature>
<dbReference type="InParanoid" id="A0A0D2B5R0"/>
<feature type="transmembrane region" description="Helical" evidence="6">
    <location>
        <begin position="234"/>
        <end position="253"/>
    </location>
</feature>
<dbReference type="GeneID" id="27310947"/>
<protein>
    <recommendedName>
        <fullName evidence="9">Amino acid permease/ SLC12A domain-containing protein</fullName>
    </recommendedName>
</protein>
<proteinExistence type="predicted"/>
<evidence type="ECO:0000313" key="7">
    <source>
        <dbReference type="EMBL" id="KIW06544.1"/>
    </source>
</evidence>
<feature type="compositionally biased region" description="Polar residues" evidence="5">
    <location>
        <begin position="9"/>
        <end position="21"/>
    </location>
</feature>
<feature type="transmembrane region" description="Helical" evidence="6">
    <location>
        <begin position="392"/>
        <end position="413"/>
    </location>
</feature>
<keyword evidence="8" id="KW-1185">Reference proteome</keyword>
<dbReference type="PANTHER" id="PTHR11785:SF382">
    <property type="entry name" value="LOW-AFFINITY METHIONINE PERMEASE"/>
    <property type="match status" value="1"/>
</dbReference>
<keyword evidence="3 6" id="KW-1133">Transmembrane helix</keyword>
<dbReference type="Proteomes" id="UP000053259">
    <property type="component" value="Unassembled WGS sequence"/>
</dbReference>